<dbReference type="InterPro" id="IPR000748">
    <property type="entry name" value="PsdUridine_synth_RsuA/RluB/E/F"/>
</dbReference>
<dbReference type="InterPro" id="IPR036986">
    <property type="entry name" value="S4_RNA-bd_sf"/>
</dbReference>
<evidence type="ECO:0000313" key="10">
    <source>
        <dbReference type="Proteomes" id="UP000646152"/>
    </source>
</evidence>
<dbReference type="InterPro" id="IPR002942">
    <property type="entry name" value="S4_RNA-bd"/>
</dbReference>
<comment type="catalytic activity">
    <reaction evidence="4">
        <text>uridine(516) in 16S rRNA = pseudouridine(516) in 16S rRNA</text>
        <dbReference type="Rhea" id="RHEA:38867"/>
        <dbReference type="Rhea" id="RHEA-COMP:10089"/>
        <dbReference type="Rhea" id="RHEA-COMP:10090"/>
        <dbReference type="ChEBI" id="CHEBI:65314"/>
        <dbReference type="ChEBI" id="CHEBI:65315"/>
        <dbReference type="EC" id="5.4.99.19"/>
    </reaction>
</comment>
<dbReference type="EMBL" id="BMKE01000007">
    <property type="protein sequence ID" value="GGB40197.1"/>
    <property type="molecule type" value="Genomic_DNA"/>
</dbReference>
<protein>
    <recommendedName>
        <fullName evidence="7">Pseudouridine synthase</fullName>
        <ecNumber evidence="7">5.4.99.-</ecNumber>
    </recommendedName>
</protein>
<dbReference type="Pfam" id="PF00849">
    <property type="entry name" value="PseudoU_synth_2"/>
    <property type="match status" value="1"/>
</dbReference>
<dbReference type="PROSITE" id="PS01149">
    <property type="entry name" value="PSI_RSU"/>
    <property type="match status" value="1"/>
</dbReference>
<dbReference type="EC" id="5.4.99.-" evidence="7"/>
<evidence type="ECO:0000256" key="6">
    <source>
        <dbReference type="PROSITE-ProRule" id="PRU00182"/>
    </source>
</evidence>
<dbReference type="InterPro" id="IPR006145">
    <property type="entry name" value="PsdUridine_synth_RsuA/RluA"/>
</dbReference>
<keyword evidence="3 7" id="KW-0413">Isomerase</keyword>
<gene>
    <name evidence="9" type="primary">rsuA</name>
    <name evidence="9" type="ORF">GCM10011502_11900</name>
</gene>
<dbReference type="CDD" id="cd02553">
    <property type="entry name" value="PseudoU_synth_RsuA"/>
    <property type="match status" value="1"/>
</dbReference>
<dbReference type="InterPro" id="IPR018496">
    <property type="entry name" value="PsdUridine_synth_RsuA/RluB_CS"/>
</dbReference>
<dbReference type="Gene3D" id="3.10.290.10">
    <property type="entry name" value="RNA-binding S4 domain"/>
    <property type="match status" value="1"/>
</dbReference>
<name>A0ABQ1IH01_9GAMM</name>
<evidence type="ECO:0000256" key="1">
    <source>
        <dbReference type="ARBA" id="ARBA00008348"/>
    </source>
</evidence>
<keyword evidence="10" id="KW-1185">Reference proteome</keyword>
<dbReference type="NCBIfam" id="TIGR00093">
    <property type="entry name" value="pseudouridine synthase"/>
    <property type="match status" value="1"/>
</dbReference>
<dbReference type="SMART" id="SM00363">
    <property type="entry name" value="S4"/>
    <property type="match status" value="1"/>
</dbReference>
<sequence length="235" mass="26479">MRLDKYLCNSTDLCQRRARAAIAAGEVRVSGTIITDSATQVHEHNGISWLDRPLRLRPSRYIMLHKPKGSLCSHQDGAYPSLFNWLEIDKAENLHLVGRLDADTSGLVLFTDDGRWSYQITRPEHHCRKIYRVGLRNELASDVARQFANGIMLQGEASPTQPADVVQIDTKEVLLTLTEGRFHQVKRMFAAVGNKVVSLHREHIGHLSLDVGPGQWRHLTTDEVTGFYFNPAATD</sequence>
<dbReference type="InterPro" id="IPR020103">
    <property type="entry name" value="PsdUridine_synth_cat_dom_sf"/>
</dbReference>
<comment type="caution">
    <text evidence="9">The sequence shown here is derived from an EMBL/GenBank/DDBJ whole genome shotgun (WGS) entry which is preliminary data.</text>
</comment>
<dbReference type="InterPro" id="IPR050343">
    <property type="entry name" value="RsuA_PseudoU_synthase"/>
</dbReference>
<evidence type="ECO:0000256" key="3">
    <source>
        <dbReference type="ARBA" id="ARBA00023235"/>
    </source>
</evidence>
<dbReference type="Gene3D" id="3.30.70.1560">
    <property type="entry name" value="Alpha-L RNA-binding motif"/>
    <property type="match status" value="1"/>
</dbReference>
<keyword evidence="2 6" id="KW-0694">RNA-binding</keyword>
<dbReference type="PROSITE" id="PS50889">
    <property type="entry name" value="S4"/>
    <property type="match status" value="1"/>
</dbReference>
<dbReference type="RefSeq" id="WP_188629184.1">
    <property type="nucleotide sequence ID" value="NZ_BMKE01000007.1"/>
</dbReference>
<comment type="similarity">
    <text evidence="1 7">Belongs to the pseudouridine synthase RsuA family.</text>
</comment>
<dbReference type="SUPFAM" id="SSF55120">
    <property type="entry name" value="Pseudouridine synthase"/>
    <property type="match status" value="1"/>
</dbReference>
<dbReference type="Proteomes" id="UP000646152">
    <property type="component" value="Unassembled WGS sequence"/>
</dbReference>
<proteinExistence type="inferred from homology"/>
<feature type="domain" description="RNA-binding S4" evidence="8">
    <location>
        <begin position="1"/>
        <end position="58"/>
    </location>
</feature>
<dbReference type="InterPro" id="IPR020094">
    <property type="entry name" value="TruA/RsuA/RluB/E/F_N"/>
</dbReference>
<dbReference type="InterPro" id="IPR042092">
    <property type="entry name" value="PsdUridine_s_RsuA/RluB/E/F_cat"/>
</dbReference>
<dbReference type="SUPFAM" id="SSF55174">
    <property type="entry name" value="Alpha-L RNA-binding motif"/>
    <property type="match status" value="1"/>
</dbReference>
<comment type="function">
    <text evidence="5">Responsible for synthesis of pseudouridine from uracil-516 in 16S ribosomal RNA.</text>
</comment>
<reference evidence="10" key="1">
    <citation type="journal article" date="2019" name="Int. J. Syst. Evol. Microbiol.">
        <title>The Global Catalogue of Microorganisms (GCM) 10K type strain sequencing project: providing services to taxonomists for standard genome sequencing and annotation.</title>
        <authorList>
            <consortium name="The Broad Institute Genomics Platform"/>
            <consortium name="The Broad Institute Genome Sequencing Center for Infectious Disease"/>
            <person name="Wu L."/>
            <person name="Ma J."/>
        </authorList>
    </citation>
    <scope>NUCLEOTIDE SEQUENCE [LARGE SCALE GENOMIC DNA]</scope>
    <source>
        <strain evidence="10">CGMCC 1.15923</strain>
    </source>
</reference>
<evidence type="ECO:0000256" key="7">
    <source>
        <dbReference type="RuleBase" id="RU003887"/>
    </source>
</evidence>
<dbReference type="PANTHER" id="PTHR47683">
    <property type="entry name" value="PSEUDOURIDINE SYNTHASE FAMILY PROTEIN-RELATED"/>
    <property type="match status" value="1"/>
</dbReference>
<accession>A0ABQ1IH01</accession>
<dbReference type="PANTHER" id="PTHR47683:SF4">
    <property type="entry name" value="PSEUDOURIDINE SYNTHASE"/>
    <property type="match status" value="1"/>
</dbReference>
<organism evidence="9 10">
    <name type="scientific">Oceanisphaera marina</name>
    <dbReference type="NCBI Taxonomy" id="2017550"/>
    <lineage>
        <taxon>Bacteria</taxon>
        <taxon>Pseudomonadati</taxon>
        <taxon>Pseudomonadota</taxon>
        <taxon>Gammaproteobacteria</taxon>
        <taxon>Aeromonadales</taxon>
        <taxon>Aeromonadaceae</taxon>
        <taxon>Oceanisphaera</taxon>
    </lineage>
</organism>
<evidence type="ECO:0000256" key="2">
    <source>
        <dbReference type="ARBA" id="ARBA00022884"/>
    </source>
</evidence>
<dbReference type="Pfam" id="PF01479">
    <property type="entry name" value="S4"/>
    <property type="match status" value="1"/>
</dbReference>
<evidence type="ECO:0000313" key="9">
    <source>
        <dbReference type="EMBL" id="GGB40197.1"/>
    </source>
</evidence>
<evidence type="ECO:0000259" key="8">
    <source>
        <dbReference type="SMART" id="SM00363"/>
    </source>
</evidence>
<evidence type="ECO:0000256" key="4">
    <source>
        <dbReference type="ARBA" id="ARBA00036749"/>
    </source>
</evidence>
<dbReference type="Gene3D" id="3.30.70.580">
    <property type="entry name" value="Pseudouridine synthase I, catalytic domain, N-terminal subdomain"/>
    <property type="match status" value="1"/>
</dbReference>
<evidence type="ECO:0000256" key="5">
    <source>
        <dbReference type="ARBA" id="ARBA00037590"/>
    </source>
</evidence>